<dbReference type="InterPro" id="IPR036770">
    <property type="entry name" value="Ankyrin_rpt-contain_sf"/>
</dbReference>
<keyword evidence="5" id="KW-1185">Reference proteome</keyword>
<keyword evidence="1" id="KW-0677">Repeat</keyword>
<name>A0A554VAY3_9FLAO</name>
<feature type="repeat" description="ANK" evidence="3">
    <location>
        <begin position="5"/>
        <end position="37"/>
    </location>
</feature>
<sequence length="129" mass="14365">MLDTYKRTLLINAAAKGNVEILKLLIDKEADINFQDKIGYTALHFAAQNKNIEIASTLVEHGADINSKDNYGNPPIWTAIFNAKGDYNIVELLLKTGADIDTKNKNEKSPREMGELMLGDTFVQLLKVN</sequence>
<proteinExistence type="predicted"/>
<evidence type="ECO:0000256" key="3">
    <source>
        <dbReference type="PROSITE-ProRule" id="PRU00023"/>
    </source>
</evidence>
<keyword evidence="2 3" id="KW-0040">ANK repeat</keyword>
<dbReference type="PROSITE" id="PS50297">
    <property type="entry name" value="ANK_REP_REGION"/>
    <property type="match status" value="3"/>
</dbReference>
<dbReference type="Proteomes" id="UP000318833">
    <property type="component" value="Unassembled WGS sequence"/>
</dbReference>
<protein>
    <submittedName>
        <fullName evidence="4">Ankyrin repeat domain-containing protein</fullName>
    </submittedName>
</protein>
<evidence type="ECO:0000256" key="1">
    <source>
        <dbReference type="ARBA" id="ARBA00022737"/>
    </source>
</evidence>
<accession>A0A554VAY3</accession>
<dbReference type="EMBL" id="VLNR01000108">
    <property type="protein sequence ID" value="TSE03486.1"/>
    <property type="molecule type" value="Genomic_DNA"/>
</dbReference>
<dbReference type="Pfam" id="PF12796">
    <property type="entry name" value="Ank_2"/>
    <property type="match status" value="1"/>
</dbReference>
<comment type="caution">
    <text evidence="4">The sequence shown here is derived from an EMBL/GenBank/DDBJ whole genome shotgun (WGS) entry which is preliminary data.</text>
</comment>
<evidence type="ECO:0000313" key="5">
    <source>
        <dbReference type="Proteomes" id="UP000318833"/>
    </source>
</evidence>
<reference evidence="4 5" key="1">
    <citation type="submission" date="2019-07" db="EMBL/GenBank/DDBJ databases">
        <title>The draft genome sequence of Aquimarina algiphila M91.</title>
        <authorList>
            <person name="Meng X."/>
        </authorList>
    </citation>
    <scope>NUCLEOTIDE SEQUENCE [LARGE SCALE GENOMIC DNA]</scope>
    <source>
        <strain evidence="4 5">M91</strain>
    </source>
</reference>
<dbReference type="OrthoDB" id="407974at2"/>
<dbReference type="PANTHER" id="PTHR24171:SF9">
    <property type="entry name" value="ANKYRIN REPEAT DOMAIN-CONTAINING PROTEIN 39"/>
    <property type="match status" value="1"/>
</dbReference>
<dbReference type="AlphaFoldDB" id="A0A554VAY3"/>
<dbReference type="PROSITE" id="PS50088">
    <property type="entry name" value="ANK_REPEAT"/>
    <property type="match status" value="3"/>
</dbReference>
<dbReference type="RefSeq" id="WP_143918970.1">
    <property type="nucleotide sequence ID" value="NZ_CANMIK010000103.1"/>
</dbReference>
<dbReference type="PANTHER" id="PTHR24171">
    <property type="entry name" value="ANKYRIN REPEAT DOMAIN-CONTAINING PROTEIN 39-RELATED"/>
    <property type="match status" value="1"/>
</dbReference>
<dbReference type="InterPro" id="IPR002110">
    <property type="entry name" value="Ankyrin_rpt"/>
</dbReference>
<evidence type="ECO:0000313" key="4">
    <source>
        <dbReference type="EMBL" id="TSE03486.1"/>
    </source>
</evidence>
<evidence type="ECO:0000256" key="2">
    <source>
        <dbReference type="ARBA" id="ARBA00023043"/>
    </source>
</evidence>
<feature type="repeat" description="ANK" evidence="3">
    <location>
        <begin position="38"/>
        <end position="70"/>
    </location>
</feature>
<gene>
    <name evidence="4" type="ORF">FOF46_29145</name>
</gene>
<feature type="repeat" description="ANK" evidence="3">
    <location>
        <begin position="71"/>
        <end position="105"/>
    </location>
</feature>
<dbReference type="SMART" id="SM00248">
    <property type="entry name" value="ANK"/>
    <property type="match status" value="3"/>
</dbReference>
<dbReference type="PRINTS" id="PR01415">
    <property type="entry name" value="ANKYRIN"/>
</dbReference>
<dbReference type="Gene3D" id="1.25.40.20">
    <property type="entry name" value="Ankyrin repeat-containing domain"/>
    <property type="match status" value="1"/>
</dbReference>
<organism evidence="4 5">
    <name type="scientific">Aquimarina algiphila</name>
    <dbReference type="NCBI Taxonomy" id="2047982"/>
    <lineage>
        <taxon>Bacteria</taxon>
        <taxon>Pseudomonadati</taxon>
        <taxon>Bacteroidota</taxon>
        <taxon>Flavobacteriia</taxon>
        <taxon>Flavobacteriales</taxon>
        <taxon>Flavobacteriaceae</taxon>
        <taxon>Aquimarina</taxon>
    </lineage>
</organism>
<dbReference type="SUPFAM" id="SSF48403">
    <property type="entry name" value="Ankyrin repeat"/>
    <property type="match status" value="1"/>
</dbReference>